<sequence>MGRLTMTNSDPAQALWEALERILETLALPVRMLALETRTRPLLERLVKTMSLCLEASPALSRSFWISVWLADSPDDVRERLKVVRGPETTAAACFWRELCTLMPLTAELACSLAQAALADPVCAFLALHYFQRQCLTVTEPWSDVLASTIELHPETARDEIGLQVHRLKTKCIRKTATEPETCLPAGAQGLVYETYGFVIWKVHWDGFLVTGHCMAGLELLQRLIDALLRPSLFDWSPTDEPVATLHSPSSLSGASILESACAAIGHAEETRQLLLQTLETLWRWIQTHWARLVRLLDPQRFAAAEKPAAKRWRVARARAVAALAALARIQTAKEPTTPLSVNEVISSVLDPLAPVPEIQAEAVWLARAWSQQGSIPVLWSRWLTALPAELLAEPSRCPSSMFEAAEVRFELVSRAIQKRANVVDINGVQVASELIVDSSTSSGPVPKTVPLMNKYPFVWHWWQHGHVLECLWVFACQLLDHRAALLGDSWIDMTRLGKESMFDGMETQRESLIWQEPLASESIDAPDRGVTLLLAMLRFLQTMLAFVLMTPQPRQTLLEQHVPVAIRERWRRAQWQLLVADPARFQVLDEVLWHCLHPEAAPLIQSDFGPDPRAFIEAFSRRMGACIWSIWALVHLAMTFYMPDAQQVRHALHCLWPEASHGRLVERTLIGLELDPQPVLVFLVAASAAGHELMLGTIPDAVSLPNEKRVPADAFVSSKVMEPAVAQALPGERASRPTMYSLRSSRLWMALWQRQLFIPVKEIKRESWLAPLAVLVFRRCLCDVSLSEAQSWLTSLFRDLLVPWRRHWRAQIPPWSVAFTTTMALASFLELERRLWVQQSASRGMQSGTEPKLTVDAELVSSWLELIELLIELTSEGASNRTSRGSTNDDWSTASRDHCWPEGLVVLNEPQVASLETAWPATEQMLLMTILASDLDGFRLERATDQQPLPTRSASTLIPWLQQTVLMTSLEVLVGALQAPQPSWNRCILDLRLQQSRLRPALFRLSLALLQMIDESSSYANAASYRLIWSELLFRQCRVWTRQDEQAHGLNPKPLPQETSSARRYLLATIQTIELQLERLSSINQVILEQVDLKHDQSDSVLLPSLGAMQTSPHVLIEVAAVERLVLALCQTLEALDEEQRSSLTRTDFMAGEVVCLRLLEHAGRWPSMLPSISLLCQRWFSDKYLQETECASRGVRAVYQALSLAGQTQGRWWLAHLLLWWTGRSPICAELISKRGLCCLEPIQRAHVRQRLTSDRTRPLADWQLYVLLLHLYAVLLDEAAVHTSAATQQRLWTEVHAFVASFEGAPLQPPWLCRPRLESLSQHNTAAVAWTSPDGAARLPETTAIWYGALCEELFAVACFVEALVSCRHRSNRLQELEAQWSLDWMQQLGRQVIGAAGDALRCLRSAPTWLALSLRNAMLPTSHLGPLKASIHASSLLDKSGTMRMPALNPHRETPWTLTLGDLVERAILRLVSSALELSNGYLVLAPTMNWSNPETSSLGMCLTLVLHWLNALGASSSVQERQARQSRLLEVSLLFFLEQLMHHVEHGTLPAGFVEECSKRLVGLENRLNGIAESAFSGQRRHRLLKLLHAVEMLLSRGRNDLSRSETVSIARNRDPETRYPSLVFE</sequence>
<reference evidence="1 2" key="1">
    <citation type="journal article" date="2020" name="J. Phycol.">
        <title>Comparative genome analysis reveals Cyanidiococcus gen. nov., a new extremophilic red algal genus sister to Cyanidioschyzon (Cyanidioschyzonaceae, Rhodophyta).</title>
        <authorList>
            <person name="Liu S.-L."/>
            <person name="Chiang Y.-R."/>
            <person name="Yoon H.S."/>
            <person name="Fu H.-Y."/>
        </authorList>
    </citation>
    <scope>NUCLEOTIDE SEQUENCE [LARGE SCALE GENOMIC DNA]</scope>
    <source>
        <strain evidence="1 2">THAL066</strain>
    </source>
</reference>
<name>A0A7J7ILI6_9RHOD</name>
<dbReference type="OrthoDB" id="10616419at2759"/>
<organism evidence="1 2">
    <name type="scientific">Cyanidiococcus yangmingshanensis</name>
    <dbReference type="NCBI Taxonomy" id="2690220"/>
    <lineage>
        <taxon>Eukaryota</taxon>
        <taxon>Rhodophyta</taxon>
        <taxon>Bangiophyceae</taxon>
        <taxon>Cyanidiales</taxon>
        <taxon>Cyanidiaceae</taxon>
        <taxon>Cyanidiococcus</taxon>
    </lineage>
</organism>
<accession>A0A7J7ILI6</accession>
<gene>
    <name evidence="1" type="ORF">F1559_004419</name>
</gene>
<dbReference type="EMBL" id="VWRR01000005">
    <property type="protein sequence ID" value="KAF6003963.1"/>
    <property type="molecule type" value="Genomic_DNA"/>
</dbReference>
<protein>
    <submittedName>
        <fullName evidence="1">Uncharacterized protein</fullName>
    </submittedName>
</protein>
<proteinExistence type="predicted"/>
<comment type="caution">
    <text evidence="1">The sequence shown here is derived from an EMBL/GenBank/DDBJ whole genome shotgun (WGS) entry which is preliminary data.</text>
</comment>
<evidence type="ECO:0000313" key="2">
    <source>
        <dbReference type="Proteomes" id="UP000530660"/>
    </source>
</evidence>
<dbReference type="Proteomes" id="UP000530660">
    <property type="component" value="Unassembled WGS sequence"/>
</dbReference>
<evidence type="ECO:0000313" key="1">
    <source>
        <dbReference type="EMBL" id="KAF6003963.1"/>
    </source>
</evidence>
<keyword evidence="2" id="KW-1185">Reference proteome</keyword>